<evidence type="ECO:0000256" key="2">
    <source>
        <dbReference type="ARBA" id="ARBA00022734"/>
    </source>
</evidence>
<evidence type="ECO:0000259" key="3">
    <source>
        <dbReference type="PROSITE" id="PS51752"/>
    </source>
</evidence>
<keyword evidence="2" id="KW-0430">Lectin</keyword>
<dbReference type="InterPro" id="IPR001229">
    <property type="entry name" value="Jacalin-like_lectin_dom"/>
</dbReference>
<dbReference type="Gene3D" id="2.100.10.30">
    <property type="entry name" value="Jacalin-like lectin domain"/>
    <property type="match status" value="5"/>
</dbReference>
<comment type="caution">
    <text evidence="4">The sequence shown here is derived from an EMBL/GenBank/DDBJ whole genome shotgun (WGS) entry which is preliminary data.</text>
</comment>
<accession>A0ABQ8BIB7</accession>
<dbReference type="PROSITE" id="PS51752">
    <property type="entry name" value="JACALIN_LECTIN"/>
    <property type="match status" value="5"/>
</dbReference>
<organism evidence="4 5">
    <name type="scientific">Brassica napus</name>
    <name type="common">Rape</name>
    <dbReference type="NCBI Taxonomy" id="3708"/>
    <lineage>
        <taxon>Eukaryota</taxon>
        <taxon>Viridiplantae</taxon>
        <taxon>Streptophyta</taxon>
        <taxon>Embryophyta</taxon>
        <taxon>Tracheophyta</taxon>
        <taxon>Spermatophyta</taxon>
        <taxon>Magnoliopsida</taxon>
        <taxon>eudicotyledons</taxon>
        <taxon>Gunneridae</taxon>
        <taxon>Pentapetalae</taxon>
        <taxon>rosids</taxon>
        <taxon>malvids</taxon>
        <taxon>Brassicales</taxon>
        <taxon>Brassicaceae</taxon>
        <taxon>Brassiceae</taxon>
        <taxon>Brassica</taxon>
    </lineage>
</organism>
<feature type="domain" description="Jacalin-type lectin" evidence="3">
    <location>
        <begin position="414"/>
        <end position="554"/>
    </location>
</feature>
<dbReference type="Pfam" id="PF01419">
    <property type="entry name" value="Jacalin"/>
    <property type="match status" value="5"/>
</dbReference>
<evidence type="ECO:0000313" key="5">
    <source>
        <dbReference type="Proteomes" id="UP000824890"/>
    </source>
</evidence>
<protein>
    <recommendedName>
        <fullName evidence="3">Jacalin-type lectin domain-containing protein</fullName>
    </recommendedName>
</protein>
<evidence type="ECO:0000256" key="1">
    <source>
        <dbReference type="ARBA" id="ARBA00006568"/>
    </source>
</evidence>
<comment type="similarity">
    <text evidence="1">Belongs to the jacalin lectin family.</text>
</comment>
<dbReference type="EMBL" id="JAGKQM010000011">
    <property type="protein sequence ID" value="KAH0904443.1"/>
    <property type="molecule type" value="Genomic_DNA"/>
</dbReference>
<feature type="domain" description="Jacalin-type lectin" evidence="3">
    <location>
        <begin position="152"/>
        <end position="259"/>
    </location>
</feature>
<name>A0ABQ8BIB7_BRANA</name>
<proteinExistence type="inferred from homology"/>
<sequence>MKTKEMAQKVGPFGGNKGDAFDDGVLGYTGVKKVTVAENGNGVDCIKIEYEKDGTFETHAWKRYRNTQRDEYITSIQGTYSNVARYNTTIVKTLTFKTSHGRTSPMFGNTAIFSTDFVVEGKAGAKLIGFHGRSGSALDAIGAHFFASASPLKHIEPRGGFGGNAWDDGVYDGVRKISVGLNCGNVSYVRFKYVKGSTSVKHSHGKMSEEPKEFKVDYPNEYVTSVEGTYNFCGDVTSLTFKTSKERVSTGFGRSSSVPTPVAPVPAPVPAKKLEAKGGDHGAAWDDGFYEDVRKIYVGQGDSGVSFIKFVYDGGKKLVAGDGHGKMSLFELDFPNEYIVLVEGCYDKVFGIEAEVVTMVKFKTNKRTSPPFGMDGGTTFVFEMKDHKIVGFHGKAGDYVHQVGVHVSPQTKMAQKVEAQGGKGGNQWDDGSEHDAVTKIQVGAGGIGIQYVKFDYVKNGQTEEAPLRGIKGRSIPADPFVINHPEEHLVSVEGWYSPEGLIQGLKFNSNKKSSDVIGYNDGTSFTLQVQDKKIVGFHGFAGDYVHSLGAYFAPLTSSTSLTPAKKLPALGSDEGTAWDDGAHHGVKKVYVGQGHDGVSAVKFEYVNGSEVVVGDERGKPTLLGFEEFELDYPSEYITVVHGTVDKIFGSDSAIITMLKFETNKRTSNPFGLEAGASFKVKEEGHKIVGFHGKANELLHQIGVHVLPITN</sequence>
<dbReference type="InterPro" id="IPR036404">
    <property type="entry name" value="Jacalin-like_lectin_dom_sf"/>
</dbReference>
<feature type="domain" description="Jacalin-type lectin" evidence="3">
    <location>
        <begin position="271"/>
        <end position="409"/>
    </location>
</feature>
<evidence type="ECO:0000313" key="4">
    <source>
        <dbReference type="EMBL" id="KAH0904443.1"/>
    </source>
</evidence>
<dbReference type="Proteomes" id="UP000824890">
    <property type="component" value="Unassembled WGS sequence"/>
</dbReference>
<keyword evidence="5" id="KW-1185">Reference proteome</keyword>
<dbReference type="CDD" id="cd09612">
    <property type="entry name" value="Jacalin"/>
    <property type="match status" value="4"/>
</dbReference>
<dbReference type="SUPFAM" id="SSF51101">
    <property type="entry name" value="Mannose-binding lectins"/>
    <property type="match status" value="5"/>
</dbReference>
<feature type="domain" description="Jacalin-type lectin" evidence="3">
    <location>
        <begin position="7"/>
        <end position="147"/>
    </location>
</feature>
<feature type="domain" description="Jacalin-type lectin" evidence="3">
    <location>
        <begin position="564"/>
        <end position="707"/>
    </location>
</feature>
<dbReference type="SMART" id="SM00915">
    <property type="entry name" value="Jacalin"/>
    <property type="match status" value="5"/>
</dbReference>
<gene>
    <name evidence="4" type="ORF">HID58_043946</name>
</gene>
<dbReference type="PANTHER" id="PTHR47293">
    <property type="entry name" value="JACALIN-RELATED LECTIN 3"/>
    <property type="match status" value="1"/>
</dbReference>
<reference evidence="4 5" key="1">
    <citation type="submission" date="2021-05" db="EMBL/GenBank/DDBJ databases">
        <title>Genome Assembly of Synthetic Allotetraploid Brassica napus Reveals Homoeologous Exchanges between Subgenomes.</title>
        <authorList>
            <person name="Davis J.T."/>
        </authorList>
    </citation>
    <scope>NUCLEOTIDE SEQUENCE [LARGE SCALE GENOMIC DNA]</scope>
    <source>
        <strain evidence="5">cv. Da-Ae</strain>
        <tissue evidence="4">Seedling</tissue>
    </source>
</reference>
<dbReference type="PANTHER" id="PTHR47293:SF20">
    <property type="entry name" value="JACALIN-TYPE LECTIN DOMAIN-CONTAINING PROTEIN"/>
    <property type="match status" value="1"/>
</dbReference>
<dbReference type="InterPro" id="IPR033734">
    <property type="entry name" value="Jacalin-like_lectin_dom_plant"/>
</dbReference>